<reference evidence="9" key="2">
    <citation type="submission" date="2025-09" db="UniProtKB">
        <authorList>
            <consortium name="Ensembl"/>
        </authorList>
    </citation>
    <scope>IDENTIFICATION</scope>
</reference>
<evidence type="ECO:0000256" key="6">
    <source>
        <dbReference type="SAM" id="MobiDB-lite"/>
    </source>
</evidence>
<comment type="subcellular location">
    <subcellularLocation>
        <location evidence="1">Membrane</location>
        <topology evidence="1">Multi-pass membrane protein</topology>
    </subcellularLocation>
</comment>
<dbReference type="AlphaFoldDB" id="A0A3Q3WXL8"/>
<reference evidence="9" key="1">
    <citation type="submission" date="2025-08" db="UniProtKB">
        <authorList>
            <consortium name="Ensembl"/>
        </authorList>
    </citation>
    <scope>IDENTIFICATION</scope>
</reference>
<name>A0A3Q3WXL8_MOLML</name>
<feature type="domain" description="MARVEL" evidence="8">
    <location>
        <begin position="27"/>
        <end position="154"/>
    </location>
</feature>
<keyword evidence="4 5" id="KW-0472">Membrane</keyword>
<protein>
    <recommendedName>
        <fullName evidence="8">MARVEL domain-containing protein</fullName>
    </recommendedName>
</protein>
<organism evidence="9 10">
    <name type="scientific">Mola mola</name>
    <name type="common">Ocean sunfish</name>
    <name type="synonym">Tetraodon mola</name>
    <dbReference type="NCBI Taxonomy" id="94237"/>
    <lineage>
        <taxon>Eukaryota</taxon>
        <taxon>Metazoa</taxon>
        <taxon>Chordata</taxon>
        <taxon>Craniata</taxon>
        <taxon>Vertebrata</taxon>
        <taxon>Euteleostomi</taxon>
        <taxon>Actinopterygii</taxon>
        <taxon>Neopterygii</taxon>
        <taxon>Teleostei</taxon>
        <taxon>Neoteleostei</taxon>
        <taxon>Acanthomorphata</taxon>
        <taxon>Eupercaria</taxon>
        <taxon>Tetraodontiformes</taxon>
        <taxon>Molidae</taxon>
        <taxon>Mola</taxon>
    </lineage>
</organism>
<evidence type="ECO:0000313" key="10">
    <source>
        <dbReference type="Proteomes" id="UP000261620"/>
    </source>
</evidence>
<dbReference type="GO" id="GO:0016020">
    <property type="term" value="C:membrane"/>
    <property type="evidence" value="ECO:0007669"/>
    <property type="project" value="UniProtKB-SubCell"/>
</dbReference>
<keyword evidence="3 7" id="KW-1133">Transmembrane helix</keyword>
<feature type="transmembrane region" description="Helical" evidence="7">
    <location>
        <begin position="96"/>
        <end position="118"/>
    </location>
</feature>
<dbReference type="Proteomes" id="UP000261620">
    <property type="component" value="Unplaced"/>
</dbReference>
<evidence type="ECO:0000256" key="7">
    <source>
        <dbReference type="SAM" id="Phobius"/>
    </source>
</evidence>
<keyword evidence="10" id="KW-1185">Reference proteome</keyword>
<accession>A0A3Q3WXL8</accession>
<evidence type="ECO:0000313" key="9">
    <source>
        <dbReference type="Ensembl" id="ENSMMOP00000014144.1"/>
    </source>
</evidence>
<dbReference type="PROSITE" id="PS51225">
    <property type="entry name" value="MARVEL"/>
    <property type="match status" value="1"/>
</dbReference>
<feature type="transmembrane region" description="Helical" evidence="7">
    <location>
        <begin position="61"/>
        <end position="84"/>
    </location>
</feature>
<evidence type="ECO:0000256" key="5">
    <source>
        <dbReference type="PROSITE-ProRule" id="PRU00581"/>
    </source>
</evidence>
<evidence type="ECO:0000256" key="1">
    <source>
        <dbReference type="ARBA" id="ARBA00004141"/>
    </source>
</evidence>
<dbReference type="InterPro" id="IPR008253">
    <property type="entry name" value="Marvel"/>
</dbReference>
<feature type="compositionally biased region" description="Basic and acidic residues" evidence="6">
    <location>
        <begin position="175"/>
        <end position="185"/>
    </location>
</feature>
<dbReference type="OMA" id="FIWKRRE"/>
<feature type="transmembrane region" description="Helical" evidence="7">
    <location>
        <begin position="130"/>
        <end position="150"/>
    </location>
</feature>
<evidence type="ECO:0000259" key="8">
    <source>
        <dbReference type="PROSITE" id="PS51225"/>
    </source>
</evidence>
<dbReference type="Ensembl" id="ENSMMOT00000014373.1">
    <property type="protein sequence ID" value="ENSMMOP00000014144.1"/>
    <property type="gene ID" value="ENSMMOG00000010829.1"/>
</dbReference>
<evidence type="ECO:0000256" key="3">
    <source>
        <dbReference type="ARBA" id="ARBA00022989"/>
    </source>
</evidence>
<proteinExistence type="predicted"/>
<feature type="region of interest" description="Disordered" evidence="6">
    <location>
        <begin position="160"/>
        <end position="185"/>
    </location>
</feature>
<sequence length="185" mass="20323">IMATAEVYNPTTAPNPRSACLTVPSENLDRTRFGIKVCEVLLSLVAFVLEEVVSSCISCTALYFFEFVSCTAFLFTLLLVILLATDLHTRVGVSCWPCLVSELTHCVTFINMFSQIFIPNMRHLTLTSLLLQVFGFLASVLFFADVIFLVKSHGFPFKKGGKAESSNGSLAAAPPERERLNTATD</sequence>
<dbReference type="STRING" id="94237.ENSMMOP00000014144"/>
<evidence type="ECO:0000256" key="4">
    <source>
        <dbReference type="ARBA" id="ARBA00023136"/>
    </source>
</evidence>
<keyword evidence="2 5" id="KW-0812">Transmembrane</keyword>
<evidence type="ECO:0000256" key="2">
    <source>
        <dbReference type="ARBA" id="ARBA00022692"/>
    </source>
</evidence>